<sequence>MRRLGRDPCRPVLAFLVLLLAFFPPALADKAPVLDSTRFHLVKVKNHLEQSQRPHWSHRAPGTKRQTPVQGLLCSLGITAACEGNPGPAIDTGSDPHNCGTIGNVCPSALANAVGPVACQLGQCVSSCTLGYSWDVATSSCVNTATDSRNCGSVGRICSMPTGATDVTCIAGFCLATRCAAGYSYRGGACAVVPFAADASNCGRAGLVCPSSFENGRGSVCVDGSCRAEVCDEGYVWDDEAGECARAERDDGWCVPRDSLSLPLSLTRHSV</sequence>
<organism evidence="2 3">
    <name type="scientific">Rhodotorula graminis (strain WP1)</name>
    <dbReference type="NCBI Taxonomy" id="578459"/>
    <lineage>
        <taxon>Eukaryota</taxon>
        <taxon>Fungi</taxon>
        <taxon>Dikarya</taxon>
        <taxon>Basidiomycota</taxon>
        <taxon>Pucciniomycotina</taxon>
        <taxon>Microbotryomycetes</taxon>
        <taxon>Sporidiobolales</taxon>
        <taxon>Sporidiobolaceae</taxon>
        <taxon>Rhodotorula</taxon>
    </lineage>
</organism>
<accession>A0A194SCX9</accession>
<keyword evidence="3" id="KW-1185">Reference proteome</keyword>
<feature type="signal peptide" evidence="1">
    <location>
        <begin position="1"/>
        <end position="28"/>
    </location>
</feature>
<reference evidence="2 3" key="1">
    <citation type="journal article" date="2015" name="Front. Microbiol.">
        <title>Genome sequence of the plant growth promoting endophytic yeast Rhodotorula graminis WP1.</title>
        <authorList>
            <person name="Firrincieli A."/>
            <person name="Otillar R."/>
            <person name="Salamov A."/>
            <person name="Schmutz J."/>
            <person name="Khan Z."/>
            <person name="Redman R.S."/>
            <person name="Fleck N.D."/>
            <person name="Lindquist E."/>
            <person name="Grigoriev I.V."/>
            <person name="Doty S.L."/>
        </authorList>
    </citation>
    <scope>NUCLEOTIDE SEQUENCE [LARGE SCALE GENOMIC DNA]</scope>
    <source>
        <strain evidence="2 3">WP1</strain>
    </source>
</reference>
<dbReference type="EMBL" id="KQ474073">
    <property type="protein sequence ID" value="KPV78300.1"/>
    <property type="molecule type" value="Genomic_DNA"/>
</dbReference>
<protein>
    <recommendedName>
        <fullName evidence="4">Carbohydrate-binding module family 18 protein</fullName>
    </recommendedName>
</protein>
<dbReference type="Proteomes" id="UP000053890">
    <property type="component" value="Unassembled WGS sequence"/>
</dbReference>
<proteinExistence type="predicted"/>
<gene>
    <name evidence="2" type="ORF">RHOBADRAFT_49143</name>
</gene>
<dbReference type="GeneID" id="28975672"/>
<dbReference type="AlphaFoldDB" id="A0A194SCX9"/>
<name>A0A194SCX9_RHOGW</name>
<evidence type="ECO:0000313" key="3">
    <source>
        <dbReference type="Proteomes" id="UP000053890"/>
    </source>
</evidence>
<dbReference type="RefSeq" id="XP_018274349.1">
    <property type="nucleotide sequence ID" value="XM_018415224.1"/>
</dbReference>
<evidence type="ECO:0008006" key="4">
    <source>
        <dbReference type="Google" id="ProtNLM"/>
    </source>
</evidence>
<dbReference type="OrthoDB" id="2519631at2759"/>
<evidence type="ECO:0000313" key="2">
    <source>
        <dbReference type="EMBL" id="KPV78300.1"/>
    </source>
</evidence>
<keyword evidence="1" id="KW-0732">Signal</keyword>
<dbReference type="STRING" id="578459.A0A194SCX9"/>
<feature type="chain" id="PRO_5008265610" description="Carbohydrate-binding module family 18 protein" evidence="1">
    <location>
        <begin position="29"/>
        <end position="271"/>
    </location>
</feature>
<evidence type="ECO:0000256" key="1">
    <source>
        <dbReference type="SAM" id="SignalP"/>
    </source>
</evidence>